<sequence>PLLSVRRQLALLLGDAPGAGVCLLQYAKLCRTMGHFESGATATLQAVAASVPGATLERAKLLWHSGHENRALAELQAARR</sequence>
<feature type="non-terminal residue" evidence="2">
    <location>
        <position position="80"/>
    </location>
</feature>
<comment type="caution">
    <text evidence="2">The sequence shown here is derived from an EMBL/GenBank/DDBJ whole genome shotgun (WGS) entry which is preliminary data.</text>
</comment>
<organism evidence="2 3">
    <name type="scientific">Dunaliella salina</name>
    <name type="common">Green alga</name>
    <name type="synonym">Protococcus salinus</name>
    <dbReference type="NCBI Taxonomy" id="3046"/>
    <lineage>
        <taxon>Eukaryota</taxon>
        <taxon>Viridiplantae</taxon>
        <taxon>Chlorophyta</taxon>
        <taxon>core chlorophytes</taxon>
        <taxon>Chlorophyceae</taxon>
        <taxon>CS clade</taxon>
        <taxon>Chlamydomonadales</taxon>
        <taxon>Dunaliellaceae</taxon>
        <taxon>Dunaliella</taxon>
    </lineage>
</organism>
<dbReference type="InterPro" id="IPR003151">
    <property type="entry name" value="PIK-rel_kinase_FAT"/>
</dbReference>
<name>A0ABQ7FUY5_DUNSA</name>
<reference evidence="2" key="1">
    <citation type="submission" date="2017-08" db="EMBL/GenBank/DDBJ databases">
        <authorList>
            <person name="Polle J.E."/>
            <person name="Barry K."/>
            <person name="Cushman J."/>
            <person name="Schmutz J."/>
            <person name="Tran D."/>
            <person name="Hathwaick L.T."/>
            <person name="Yim W.C."/>
            <person name="Jenkins J."/>
            <person name="Mckie-Krisberg Z.M."/>
            <person name="Prochnik S."/>
            <person name="Lindquist E."/>
            <person name="Dockter R.B."/>
            <person name="Adam C."/>
            <person name="Molina H."/>
            <person name="Bunkerborg J."/>
            <person name="Jin E."/>
            <person name="Buchheim M."/>
            <person name="Magnuson J."/>
        </authorList>
    </citation>
    <scope>NUCLEOTIDE SEQUENCE</scope>
    <source>
        <strain evidence="2">CCAP 19/18</strain>
    </source>
</reference>
<keyword evidence="3" id="KW-1185">Reference proteome</keyword>
<gene>
    <name evidence="2" type="ORF">DUNSADRAFT_6363</name>
</gene>
<dbReference type="Pfam" id="PF02259">
    <property type="entry name" value="FAT"/>
    <property type="match status" value="1"/>
</dbReference>
<accession>A0ABQ7FUY5</accession>
<protein>
    <recommendedName>
        <fullName evidence="1">PIK-related kinase FAT domain-containing protein</fullName>
    </recommendedName>
</protein>
<dbReference type="Proteomes" id="UP000815325">
    <property type="component" value="Unassembled WGS sequence"/>
</dbReference>
<feature type="domain" description="PIK-related kinase FAT" evidence="1">
    <location>
        <begin position="22"/>
        <end position="76"/>
    </location>
</feature>
<evidence type="ECO:0000313" key="3">
    <source>
        <dbReference type="Proteomes" id="UP000815325"/>
    </source>
</evidence>
<dbReference type="EMBL" id="MU071820">
    <property type="protein sequence ID" value="KAF5825852.1"/>
    <property type="molecule type" value="Genomic_DNA"/>
</dbReference>
<evidence type="ECO:0000313" key="2">
    <source>
        <dbReference type="EMBL" id="KAF5825852.1"/>
    </source>
</evidence>
<feature type="non-terminal residue" evidence="2">
    <location>
        <position position="1"/>
    </location>
</feature>
<proteinExistence type="predicted"/>
<evidence type="ECO:0000259" key="1">
    <source>
        <dbReference type="Pfam" id="PF02259"/>
    </source>
</evidence>